<dbReference type="Pfam" id="PF13589">
    <property type="entry name" value="HATPase_c_3"/>
    <property type="match status" value="1"/>
</dbReference>
<evidence type="ECO:0000256" key="9">
    <source>
        <dbReference type="PIRSR" id="PIRSR002583-1"/>
    </source>
</evidence>
<dbReference type="InterPro" id="IPR036890">
    <property type="entry name" value="HATPase_C_sf"/>
</dbReference>
<dbReference type="InterPro" id="IPR020575">
    <property type="entry name" value="Hsp90_N"/>
</dbReference>
<feature type="domain" description="Histidine kinase/HSP90-like ATPase" evidence="10">
    <location>
        <begin position="32"/>
        <end position="189"/>
    </location>
</feature>
<dbReference type="SUPFAM" id="SSF110942">
    <property type="entry name" value="HSP90 C-terminal domain"/>
    <property type="match status" value="1"/>
</dbReference>
<evidence type="ECO:0000256" key="8">
    <source>
        <dbReference type="HAMAP-Rule" id="MF_00505"/>
    </source>
</evidence>
<dbReference type="NCBIfam" id="NF003555">
    <property type="entry name" value="PRK05218.1"/>
    <property type="match status" value="1"/>
</dbReference>
<comment type="function">
    <text evidence="8">Molecular chaperone. Has ATPase activity.</text>
</comment>
<evidence type="ECO:0000256" key="5">
    <source>
        <dbReference type="ARBA" id="ARBA00022840"/>
    </source>
</evidence>
<dbReference type="FunFam" id="3.30.565.10:FF:000009">
    <property type="entry name" value="Molecular chaperone HtpG"/>
    <property type="match status" value="1"/>
</dbReference>
<feature type="region of interest" description="C" evidence="8">
    <location>
        <begin position="546"/>
        <end position="629"/>
    </location>
</feature>
<dbReference type="PRINTS" id="PR00775">
    <property type="entry name" value="HEATSHOCK90"/>
</dbReference>
<feature type="binding site" evidence="9">
    <location>
        <begin position="105"/>
        <end position="106"/>
    </location>
    <ligand>
        <name>ATP</name>
        <dbReference type="ChEBI" id="CHEBI:30616"/>
    </ligand>
</feature>
<dbReference type="InterPro" id="IPR001404">
    <property type="entry name" value="Hsp90_fam"/>
</dbReference>
<dbReference type="GO" id="GO:0016887">
    <property type="term" value="F:ATP hydrolysis activity"/>
    <property type="evidence" value="ECO:0007669"/>
    <property type="project" value="InterPro"/>
</dbReference>
<dbReference type="PANTHER" id="PTHR11528">
    <property type="entry name" value="HEAT SHOCK PROTEIN 90 FAMILY MEMBER"/>
    <property type="match status" value="1"/>
</dbReference>
<protein>
    <recommendedName>
        <fullName evidence="8">Chaperone protein HtpG</fullName>
    </recommendedName>
    <alternativeName>
        <fullName evidence="8">Heat shock protein HtpG</fullName>
    </alternativeName>
    <alternativeName>
        <fullName evidence="8">High temperature protein G</fullName>
    </alternativeName>
</protein>
<comment type="similarity">
    <text evidence="2 8">Belongs to the heat shock protein 90 family.</text>
</comment>
<evidence type="ECO:0000256" key="3">
    <source>
        <dbReference type="ARBA" id="ARBA00022490"/>
    </source>
</evidence>
<keyword evidence="6 8" id="KW-0346">Stress response</keyword>
<dbReference type="Gene3D" id="1.20.120.790">
    <property type="entry name" value="Heat shock protein 90, C-terminal domain"/>
    <property type="match status" value="1"/>
</dbReference>
<comment type="subunit">
    <text evidence="8">Homodimer.</text>
</comment>
<dbReference type="SUPFAM" id="SSF54211">
    <property type="entry name" value="Ribosomal protein S5 domain 2-like"/>
    <property type="match status" value="1"/>
</dbReference>
<evidence type="ECO:0000256" key="1">
    <source>
        <dbReference type="ARBA" id="ARBA00004496"/>
    </source>
</evidence>
<dbReference type="PIRSF" id="PIRSF002583">
    <property type="entry name" value="Hsp90"/>
    <property type="match status" value="1"/>
</dbReference>
<dbReference type="HAMAP" id="MF_00505">
    <property type="entry name" value="HSP90"/>
    <property type="match status" value="1"/>
</dbReference>
<feature type="binding site" evidence="9">
    <location>
        <position position="179"/>
    </location>
    <ligand>
        <name>ATP</name>
        <dbReference type="ChEBI" id="CHEBI:30616"/>
    </ligand>
</feature>
<dbReference type="CDD" id="cd16927">
    <property type="entry name" value="HATPase_Hsp90-like"/>
    <property type="match status" value="1"/>
</dbReference>
<keyword evidence="3 8" id="KW-0963">Cytoplasm</keyword>
<evidence type="ECO:0000256" key="2">
    <source>
        <dbReference type="ARBA" id="ARBA00008239"/>
    </source>
</evidence>
<feature type="binding site" evidence="9">
    <location>
        <position position="104"/>
    </location>
    <ligand>
        <name>ATP</name>
        <dbReference type="ChEBI" id="CHEBI:30616"/>
    </ligand>
</feature>
<dbReference type="GO" id="GO:0005524">
    <property type="term" value="F:ATP binding"/>
    <property type="evidence" value="ECO:0007669"/>
    <property type="project" value="UniProtKB-UniRule"/>
</dbReference>
<evidence type="ECO:0000256" key="4">
    <source>
        <dbReference type="ARBA" id="ARBA00022741"/>
    </source>
</evidence>
<gene>
    <name evidence="8" type="primary">htpG</name>
    <name evidence="11" type="ORF">A2557_01715</name>
</gene>
<dbReference type="SMART" id="SM00387">
    <property type="entry name" value="HATPase_c"/>
    <property type="match status" value="1"/>
</dbReference>
<accession>A0A1F6GZH1</accession>
<dbReference type="AlphaFoldDB" id="A0A1F6GZH1"/>
<keyword evidence="7 8" id="KW-0143">Chaperone</keyword>
<keyword evidence="5 8" id="KW-0067">ATP-binding</keyword>
<dbReference type="InterPro" id="IPR019805">
    <property type="entry name" value="Heat_shock_protein_90_CS"/>
</dbReference>
<dbReference type="GO" id="GO:0051082">
    <property type="term" value="F:unfolded protein binding"/>
    <property type="evidence" value="ECO:0007669"/>
    <property type="project" value="UniProtKB-UniRule"/>
</dbReference>
<feature type="binding site" evidence="9">
    <location>
        <position position="39"/>
    </location>
    <ligand>
        <name>ATP</name>
        <dbReference type="ChEBI" id="CHEBI:30616"/>
    </ligand>
</feature>
<dbReference type="InterPro" id="IPR020568">
    <property type="entry name" value="Ribosomal_Su5_D2-typ_SF"/>
</dbReference>
<dbReference type="SUPFAM" id="SSF55874">
    <property type="entry name" value="ATPase domain of HSP90 chaperone/DNA topoisomerase II/histidine kinase"/>
    <property type="match status" value="1"/>
</dbReference>
<feature type="binding site" evidence="9">
    <location>
        <position position="330"/>
    </location>
    <ligand>
        <name>ATP</name>
        <dbReference type="ChEBI" id="CHEBI:30616"/>
    </ligand>
</feature>
<feature type="binding site" evidence="9">
    <location>
        <position position="90"/>
    </location>
    <ligand>
        <name>ATP</name>
        <dbReference type="ChEBI" id="CHEBI:30616"/>
    </ligand>
</feature>
<feature type="binding site" evidence="9">
    <location>
        <position position="98"/>
    </location>
    <ligand>
        <name>ATP</name>
        <dbReference type="ChEBI" id="CHEBI:30616"/>
    </ligand>
</feature>
<sequence>MTQSQNQGPVEYVFQAEMSQLLHLITHSLYSHREIFLRELISNASDALSKLHFEALTNPSLLEQDGNLKIEITLDEETKTLTLTDNGIGMDQEELIQNLGTIAKSGTAGFVSQLTGDKKKDLELIGRFGVGFYSVFMVAEEVSVTTRSFKEAADKGYVWTSKGTGTYQIKEVERKQRGTEIRFQLKEEAAEFASSWKVKEIIKKYSDFVSFPIFFNSEAANQSQALWAKPKAEVTEEQYKEFFQYLSHSEAEPLAHLHLAAEAPVQFKTLLFVPTEPQTSFFQADDRDSKVNLYVKKVFIQSDCKDLLPGWLRFVVGVVDSEDLSLNVSREVTQKSGVMEKINSYLTKKILGLFSDWATKEPEKYETFWKGFANYLKEGLHTDYANRDKLLELYRAASSTQPKGLVSLADYVGRMKPDQTEIYYVSGKNQGAIENSPNLEYFKKHEIEVLYLFEEIDEFVLSGVGVYQEKPLMGIDKAGLKIETKDEEAKHQEQDLKGEDKDLVLDLFKKVLGDRVADVIPSSRLVDSPATLVAPQSAMSPQIERMMKAFDKGFSGSKRVMEINLSNPLIQNLAKIVAKAPEDSILTDCVEQLFEGASLLEGNLEDPTQMVPRANRLMNTAVSLHLRAL</sequence>
<evidence type="ECO:0000313" key="11">
    <source>
        <dbReference type="EMBL" id="OGH03451.1"/>
    </source>
</evidence>
<reference evidence="11 12" key="1">
    <citation type="journal article" date="2016" name="Nat. Commun.">
        <title>Thousands of microbial genomes shed light on interconnected biogeochemical processes in an aquifer system.</title>
        <authorList>
            <person name="Anantharaman K."/>
            <person name="Brown C.T."/>
            <person name="Hug L.A."/>
            <person name="Sharon I."/>
            <person name="Castelle C.J."/>
            <person name="Probst A.J."/>
            <person name="Thomas B.C."/>
            <person name="Singh A."/>
            <person name="Wilkins M.J."/>
            <person name="Karaoz U."/>
            <person name="Brodie E.L."/>
            <person name="Williams K.H."/>
            <person name="Hubbard S.S."/>
            <person name="Banfield J.F."/>
        </authorList>
    </citation>
    <scope>NUCLEOTIDE SEQUENCE [LARGE SCALE GENOMIC DNA]</scope>
</reference>
<evidence type="ECO:0000259" key="10">
    <source>
        <dbReference type="SMART" id="SM00387"/>
    </source>
</evidence>
<dbReference type="GO" id="GO:0005737">
    <property type="term" value="C:cytoplasm"/>
    <property type="evidence" value="ECO:0007669"/>
    <property type="project" value="UniProtKB-SubCell"/>
</dbReference>
<dbReference type="InterPro" id="IPR037196">
    <property type="entry name" value="HSP90_C"/>
</dbReference>
<dbReference type="EMBL" id="MFNF01000016">
    <property type="protein sequence ID" value="OGH03451.1"/>
    <property type="molecule type" value="Genomic_DNA"/>
</dbReference>
<dbReference type="Gene3D" id="3.30.230.80">
    <property type="match status" value="1"/>
</dbReference>
<evidence type="ECO:0000313" key="12">
    <source>
        <dbReference type="Proteomes" id="UP000177583"/>
    </source>
</evidence>
<dbReference type="InterPro" id="IPR003594">
    <property type="entry name" value="HATPase_dom"/>
</dbReference>
<name>A0A1F6GZH1_9PROT</name>
<feature type="binding site" evidence="9">
    <location>
        <position position="85"/>
    </location>
    <ligand>
        <name>ATP</name>
        <dbReference type="ChEBI" id="CHEBI:30616"/>
    </ligand>
</feature>
<dbReference type="Gene3D" id="3.40.50.11260">
    <property type="match status" value="1"/>
</dbReference>
<feature type="binding site" evidence="9">
    <location>
        <position position="43"/>
    </location>
    <ligand>
        <name>ATP</name>
        <dbReference type="ChEBI" id="CHEBI:30616"/>
    </ligand>
</feature>
<evidence type="ECO:0000256" key="7">
    <source>
        <dbReference type="ARBA" id="ARBA00023186"/>
    </source>
</evidence>
<dbReference type="PROSITE" id="PS00298">
    <property type="entry name" value="HSP90"/>
    <property type="match status" value="1"/>
</dbReference>
<dbReference type="Proteomes" id="UP000177583">
    <property type="component" value="Unassembled WGS sequence"/>
</dbReference>
<comment type="caution">
    <text evidence="8">Lacks conserved residue(s) required for the propagation of feature annotation.</text>
</comment>
<comment type="subcellular location">
    <subcellularLocation>
        <location evidence="1 8">Cytoplasm</location>
    </subcellularLocation>
</comment>
<dbReference type="Gene3D" id="3.30.565.10">
    <property type="entry name" value="Histidine kinase-like ATPase, C-terminal domain"/>
    <property type="match status" value="1"/>
</dbReference>
<keyword evidence="4 8" id="KW-0547">Nucleotide-binding</keyword>
<dbReference type="GO" id="GO:0140662">
    <property type="term" value="F:ATP-dependent protein folding chaperone"/>
    <property type="evidence" value="ECO:0007669"/>
    <property type="project" value="InterPro"/>
</dbReference>
<dbReference type="Pfam" id="PF00183">
    <property type="entry name" value="HSP90"/>
    <property type="match status" value="1"/>
</dbReference>
<comment type="caution">
    <text evidence="11">The sequence shown here is derived from an EMBL/GenBank/DDBJ whole genome shotgun (WGS) entry which is preliminary data.</text>
</comment>
<feature type="region of interest" description="A; substrate-binding" evidence="8">
    <location>
        <begin position="1"/>
        <end position="330"/>
    </location>
</feature>
<evidence type="ECO:0000256" key="6">
    <source>
        <dbReference type="ARBA" id="ARBA00023016"/>
    </source>
</evidence>
<proteinExistence type="inferred from homology"/>
<organism evidence="11 12">
    <name type="scientific">Candidatus Lambdaproteobacteria bacterium RIFOXYD2_FULL_56_26</name>
    <dbReference type="NCBI Taxonomy" id="1817773"/>
    <lineage>
        <taxon>Bacteria</taxon>
        <taxon>Pseudomonadati</taxon>
        <taxon>Pseudomonadota</taxon>
        <taxon>Candidatus Lambdaproteobacteria</taxon>
    </lineage>
</organism>